<feature type="transmembrane region" description="Helical" evidence="5">
    <location>
        <begin position="149"/>
        <end position="168"/>
    </location>
</feature>
<feature type="transmembrane region" description="Helical" evidence="5">
    <location>
        <begin position="175"/>
        <end position="193"/>
    </location>
</feature>
<evidence type="ECO:0000313" key="8">
    <source>
        <dbReference type="Proteomes" id="UP000003741"/>
    </source>
</evidence>
<dbReference type="GO" id="GO:0016020">
    <property type="term" value="C:membrane"/>
    <property type="evidence" value="ECO:0007669"/>
    <property type="project" value="UniProtKB-SubCell"/>
</dbReference>
<accession>I9EXI4</accession>
<feature type="transmembrane region" description="Helical" evidence="5">
    <location>
        <begin position="391"/>
        <end position="415"/>
    </location>
</feature>
<feature type="transmembrane region" description="Helical" evidence="5">
    <location>
        <begin position="427"/>
        <end position="447"/>
    </location>
</feature>
<dbReference type="InterPro" id="IPR007016">
    <property type="entry name" value="O-antigen_ligase-rel_domated"/>
</dbReference>
<dbReference type="PANTHER" id="PTHR37422:SF13">
    <property type="entry name" value="LIPOPOLYSACCHARIDE BIOSYNTHESIS PROTEIN PA4999-RELATED"/>
    <property type="match status" value="1"/>
</dbReference>
<evidence type="ECO:0000256" key="3">
    <source>
        <dbReference type="ARBA" id="ARBA00022989"/>
    </source>
</evidence>
<dbReference type="RefSeq" id="WP_007218661.1">
    <property type="nucleotide sequence ID" value="NZ_JH724088.1"/>
</dbReference>
<gene>
    <name evidence="7" type="ORF">HMPREF1062_04607</name>
</gene>
<evidence type="ECO:0000256" key="1">
    <source>
        <dbReference type="ARBA" id="ARBA00004141"/>
    </source>
</evidence>
<keyword evidence="2 5" id="KW-0812">Transmembrane</keyword>
<feature type="transmembrane region" description="Helical" evidence="5">
    <location>
        <begin position="453"/>
        <end position="473"/>
    </location>
</feature>
<feature type="transmembrane region" description="Helical" evidence="5">
    <location>
        <begin position="37"/>
        <end position="57"/>
    </location>
</feature>
<organism evidence="7 8">
    <name type="scientific">Bacteroides cellulosilyticus CL02T12C19</name>
    <dbReference type="NCBI Taxonomy" id="997874"/>
    <lineage>
        <taxon>Bacteria</taxon>
        <taxon>Pseudomonadati</taxon>
        <taxon>Bacteroidota</taxon>
        <taxon>Bacteroidia</taxon>
        <taxon>Bacteroidales</taxon>
        <taxon>Bacteroidaceae</taxon>
        <taxon>Bacteroides</taxon>
    </lineage>
</organism>
<evidence type="ECO:0000259" key="6">
    <source>
        <dbReference type="Pfam" id="PF04932"/>
    </source>
</evidence>
<keyword evidence="8" id="KW-1185">Reference proteome</keyword>
<comment type="subcellular location">
    <subcellularLocation>
        <location evidence="1">Membrane</location>
        <topology evidence="1">Multi-pass membrane protein</topology>
    </subcellularLocation>
</comment>
<evidence type="ECO:0000256" key="2">
    <source>
        <dbReference type="ARBA" id="ARBA00022692"/>
    </source>
</evidence>
<comment type="caution">
    <text evidence="7">The sequence shown here is derived from an EMBL/GenBank/DDBJ whole genome shotgun (WGS) entry which is preliminary data.</text>
</comment>
<dbReference type="PATRIC" id="fig|997874.3.peg.4710"/>
<feature type="transmembrane region" description="Helical" evidence="5">
    <location>
        <begin position="300"/>
        <end position="317"/>
    </location>
</feature>
<keyword evidence="4 5" id="KW-0472">Membrane</keyword>
<dbReference type="EMBL" id="AGXG01000094">
    <property type="protein sequence ID" value="EIY25204.1"/>
    <property type="molecule type" value="Genomic_DNA"/>
</dbReference>
<feature type="transmembrane region" description="Helical" evidence="5">
    <location>
        <begin position="12"/>
        <end position="31"/>
    </location>
</feature>
<evidence type="ECO:0000256" key="4">
    <source>
        <dbReference type="ARBA" id="ARBA00023136"/>
    </source>
</evidence>
<dbReference type="InterPro" id="IPR051533">
    <property type="entry name" value="WaaL-like"/>
</dbReference>
<name>I9EXI4_9BACE</name>
<dbReference type="OrthoDB" id="783093at2"/>
<feature type="transmembrane region" description="Helical" evidence="5">
    <location>
        <begin position="255"/>
        <end position="272"/>
    </location>
</feature>
<keyword evidence="3 5" id="KW-1133">Transmembrane helix</keyword>
<protein>
    <recommendedName>
        <fullName evidence="6">O-antigen ligase-related domain-containing protein</fullName>
    </recommendedName>
</protein>
<dbReference type="PANTHER" id="PTHR37422">
    <property type="entry name" value="TEICHURONIC ACID BIOSYNTHESIS PROTEIN TUAE"/>
    <property type="match status" value="1"/>
</dbReference>
<proteinExistence type="predicted"/>
<dbReference type="HOGENOM" id="CLU_042012_0_0_10"/>
<evidence type="ECO:0000313" key="7">
    <source>
        <dbReference type="EMBL" id="EIY25204.1"/>
    </source>
</evidence>
<sequence length="484" mass="54280">MASIKNSQTEFSLAGMVYLLFFAGLAAITYALVNQNYIIFAGVVLCPIAVMILLYAVEKPMLSYLLFAIVTCYFSAIYRYSRTEGLSIIMDICLAFSMFSIFINVISNRVSYPWTRGFNILTIGHLIWLSYCLLILMNPEISVHNFAGNRAIFLTLPLTYFISGVLMCNNKRLRMTLILLGIFVITAALKVYWQKARGFDSAETEWLMGGSWRTHLLRTGTRYFSFYSDAGNFGSSMGMFTFIFGAIASVAKKKIIRFSCIGIAILAAIGMIMSGTRGAIIVPFGGILLYILISKKLKMVISGILIGCLTFCFFYFTDIGNGNTFIRRMRTAFRPTEDASYNVRVENRKRFAYYLKDRPFGVGVGGSVVDKEELMKLDEPYIPTDSFYVGIWVQGGIVGLCLYLTIQVLVLLRCCYLLMFRIKNEQLARILAALLCGVFGLWLNGYVGDGMGFLPGSFLIALFLSFVLNGTYLDKQLNKNEIIA</sequence>
<reference evidence="7 8" key="1">
    <citation type="submission" date="2012-02" db="EMBL/GenBank/DDBJ databases">
        <title>The Genome Sequence of Bacteroides cellulosilyticus CL02T12C19.</title>
        <authorList>
            <consortium name="The Broad Institute Genome Sequencing Platform"/>
            <person name="Earl A."/>
            <person name="Ward D."/>
            <person name="Feldgarden M."/>
            <person name="Gevers D."/>
            <person name="Zitomersky N.L."/>
            <person name="Coyne M.J."/>
            <person name="Comstock L.E."/>
            <person name="Young S.K."/>
            <person name="Zeng Q."/>
            <person name="Gargeya S."/>
            <person name="Fitzgerald M."/>
            <person name="Haas B."/>
            <person name="Abouelleil A."/>
            <person name="Alvarado L."/>
            <person name="Arachchi H.M."/>
            <person name="Berlin A."/>
            <person name="Chapman S.B."/>
            <person name="Gearin G."/>
            <person name="Goldberg J."/>
            <person name="Griggs A."/>
            <person name="Gujja S."/>
            <person name="Hansen M."/>
            <person name="Heiman D."/>
            <person name="Howarth C."/>
            <person name="Larimer J."/>
            <person name="Lui A."/>
            <person name="MacDonald P.J.P."/>
            <person name="McCowen C."/>
            <person name="Montmayeur A."/>
            <person name="Murphy C."/>
            <person name="Neiman D."/>
            <person name="Pearson M."/>
            <person name="Priest M."/>
            <person name="Roberts A."/>
            <person name="Saif S."/>
            <person name="Shea T."/>
            <person name="Sisk P."/>
            <person name="Stolte C."/>
            <person name="Sykes S."/>
            <person name="Wortman J."/>
            <person name="Nusbaum C."/>
            <person name="Birren B."/>
        </authorList>
    </citation>
    <scope>NUCLEOTIDE SEQUENCE [LARGE SCALE GENOMIC DNA]</scope>
    <source>
        <strain evidence="7 8">CL02T12C19</strain>
    </source>
</reference>
<dbReference type="Pfam" id="PF04932">
    <property type="entry name" value="Wzy_C"/>
    <property type="match status" value="1"/>
</dbReference>
<dbReference type="Proteomes" id="UP000003741">
    <property type="component" value="Unassembled WGS sequence"/>
</dbReference>
<evidence type="ECO:0000256" key="5">
    <source>
        <dbReference type="SAM" id="Phobius"/>
    </source>
</evidence>
<feature type="transmembrane region" description="Helical" evidence="5">
    <location>
        <begin position="118"/>
        <end position="137"/>
    </location>
</feature>
<feature type="transmembrane region" description="Helical" evidence="5">
    <location>
        <begin position="86"/>
        <end position="106"/>
    </location>
</feature>
<feature type="transmembrane region" description="Helical" evidence="5">
    <location>
        <begin position="230"/>
        <end position="248"/>
    </location>
</feature>
<feature type="transmembrane region" description="Helical" evidence="5">
    <location>
        <begin position="278"/>
        <end position="293"/>
    </location>
</feature>
<feature type="transmembrane region" description="Helical" evidence="5">
    <location>
        <begin position="64"/>
        <end position="80"/>
    </location>
</feature>
<feature type="domain" description="O-antigen ligase-related" evidence="6">
    <location>
        <begin position="263"/>
        <end position="404"/>
    </location>
</feature>
<dbReference type="AlphaFoldDB" id="I9EXI4"/>